<dbReference type="PANTHER" id="PTHR33993">
    <property type="entry name" value="GLYOXALASE-RELATED"/>
    <property type="match status" value="1"/>
</dbReference>
<dbReference type="PROSITE" id="PS51819">
    <property type="entry name" value="VOC"/>
    <property type="match status" value="1"/>
</dbReference>
<organism evidence="2 3">
    <name type="scientific">Aureliella helgolandensis</name>
    <dbReference type="NCBI Taxonomy" id="2527968"/>
    <lineage>
        <taxon>Bacteria</taxon>
        <taxon>Pseudomonadati</taxon>
        <taxon>Planctomycetota</taxon>
        <taxon>Planctomycetia</taxon>
        <taxon>Pirellulales</taxon>
        <taxon>Pirellulaceae</taxon>
        <taxon>Aureliella</taxon>
    </lineage>
</organism>
<reference evidence="2 3" key="1">
    <citation type="submission" date="2019-02" db="EMBL/GenBank/DDBJ databases">
        <title>Deep-cultivation of Planctomycetes and their phenomic and genomic characterization uncovers novel biology.</title>
        <authorList>
            <person name="Wiegand S."/>
            <person name="Jogler M."/>
            <person name="Boedeker C."/>
            <person name="Pinto D."/>
            <person name="Vollmers J."/>
            <person name="Rivas-Marin E."/>
            <person name="Kohn T."/>
            <person name="Peeters S.H."/>
            <person name="Heuer A."/>
            <person name="Rast P."/>
            <person name="Oberbeckmann S."/>
            <person name="Bunk B."/>
            <person name="Jeske O."/>
            <person name="Meyerdierks A."/>
            <person name="Storesund J.E."/>
            <person name="Kallscheuer N."/>
            <person name="Luecker S."/>
            <person name="Lage O.M."/>
            <person name="Pohl T."/>
            <person name="Merkel B.J."/>
            <person name="Hornburger P."/>
            <person name="Mueller R.-W."/>
            <person name="Bruemmer F."/>
            <person name="Labrenz M."/>
            <person name="Spormann A.M."/>
            <person name="Op den Camp H."/>
            <person name="Overmann J."/>
            <person name="Amann R."/>
            <person name="Jetten M.S.M."/>
            <person name="Mascher T."/>
            <person name="Medema M.H."/>
            <person name="Devos D.P."/>
            <person name="Kaster A.-K."/>
            <person name="Ovreas L."/>
            <person name="Rohde M."/>
            <person name="Galperin M.Y."/>
            <person name="Jogler C."/>
        </authorList>
    </citation>
    <scope>NUCLEOTIDE SEQUENCE [LARGE SCALE GENOMIC DNA]</scope>
    <source>
        <strain evidence="2 3">Q31a</strain>
    </source>
</reference>
<dbReference type="AlphaFoldDB" id="A0A518G4A3"/>
<keyword evidence="3" id="KW-1185">Reference proteome</keyword>
<dbReference type="Pfam" id="PF22677">
    <property type="entry name" value="Ble-like_N"/>
    <property type="match status" value="1"/>
</dbReference>
<dbReference type="RefSeq" id="WP_145076351.1">
    <property type="nucleotide sequence ID" value="NZ_CP036298.1"/>
</dbReference>
<sequence length="125" mass="13462">MKTNPICWFEIYVQDLDRAQKFYETVLCTELTKLDAPVPELEMLAFPMEMDGAGAAGALVKMDGVPSGGGGTLVYFACDDCATEASRIESAGGKIHKAKLSIGEYGFMVLAVDTEGNMFGLHSQK</sequence>
<dbReference type="InterPro" id="IPR037523">
    <property type="entry name" value="VOC_core"/>
</dbReference>
<dbReference type="OrthoDB" id="9804235at2"/>
<dbReference type="InterPro" id="IPR029068">
    <property type="entry name" value="Glyas_Bleomycin-R_OHBP_Dase"/>
</dbReference>
<dbReference type="Gene3D" id="3.10.180.10">
    <property type="entry name" value="2,3-Dihydroxybiphenyl 1,2-Dioxygenase, domain 1"/>
    <property type="match status" value="1"/>
</dbReference>
<dbReference type="InterPro" id="IPR053863">
    <property type="entry name" value="Glyoxy/Ble-like_N"/>
</dbReference>
<gene>
    <name evidence="2" type="ORF">Q31a_17190</name>
</gene>
<name>A0A518G4A3_9BACT</name>
<dbReference type="KEGG" id="ahel:Q31a_17190"/>
<dbReference type="InterPro" id="IPR052164">
    <property type="entry name" value="Anthracycline_SecMetBiosynth"/>
</dbReference>
<dbReference type="Proteomes" id="UP000318017">
    <property type="component" value="Chromosome"/>
</dbReference>
<dbReference type="CDD" id="cd07247">
    <property type="entry name" value="SgaA_N_like"/>
    <property type="match status" value="1"/>
</dbReference>
<protein>
    <submittedName>
        <fullName evidence="2">Glyoxalase-like domain protein</fullName>
    </submittedName>
</protein>
<feature type="domain" description="VOC" evidence="1">
    <location>
        <begin position="5"/>
        <end position="124"/>
    </location>
</feature>
<dbReference type="PANTHER" id="PTHR33993:SF2">
    <property type="entry name" value="VOC DOMAIN-CONTAINING PROTEIN"/>
    <property type="match status" value="1"/>
</dbReference>
<dbReference type="SUPFAM" id="SSF54593">
    <property type="entry name" value="Glyoxalase/Bleomycin resistance protein/Dihydroxybiphenyl dioxygenase"/>
    <property type="match status" value="1"/>
</dbReference>
<evidence type="ECO:0000259" key="1">
    <source>
        <dbReference type="PROSITE" id="PS51819"/>
    </source>
</evidence>
<evidence type="ECO:0000313" key="3">
    <source>
        <dbReference type="Proteomes" id="UP000318017"/>
    </source>
</evidence>
<evidence type="ECO:0000313" key="2">
    <source>
        <dbReference type="EMBL" id="QDV23421.1"/>
    </source>
</evidence>
<accession>A0A518G4A3</accession>
<proteinExistence type="predicted"/>
<dbReference type="EMBL" id="CP036298">
    <property type="protein sequence ID" value="QDV23421.1"/>
    <property type="molecule type" value="Genomic_DNA"/>
</dbReference>